<organism evidence="1 2">
    <name type="scientific">Castilleja foliolosa</name>
    <dbReference type="NCBI Taxonomy" id="1961234"/>
    <lineage>
        <taxon>Eukaryota</taxon>
        <taxon>Viridiplantae</taxon>
        <taxon>Streptophyta</taxon>
        <taxon>Embryophyta</taxon>
        <taxon>Tracheophyta</taxon>
        <taxon>Spermatophyta</taxon>
        <taxon>Magnoliopsida</taxon>
        <taxon>eudicotyledons</taxon>
        <taxon>Gunneridae</taxon>
        <taxon>Pentapetalae</taxon>
        <taxon>asterids</taxon>
        <taxon>lamiids</taxon>
        <taxon>Lamiales</taxon>
        <taxon>Orobanchaceae</taxon>
        <taxon>Pedicularideae</taxon>
        <taxon>Castillejinae</taxon>
        <taxon>Castilleja</taxon>
    </lineage>
</organism>
<accession>A0ABD3CUQ7</accession>
<gene>
    <name evidence="1" type="ORF">CASFOL_025823</name>
</gene>
<dbReference type="EMBL" id="JAVIJP010000032">
    <property type="protein sequence ID" value="KAL3632839.1"/>
    <property type="molecule type" value="Genomic_DNA"/>
</dbReference>
<evidence type="ECO:0000313" key="2">
    <source>
        <dbReference type="Proteomes" id="UP001632038"/>
    </source>
</evidence>
<keyword evidence="2" id="KW-1185">Reference proteome</keyword>
<comment type="caution">
    <text evidence="1">The sequence shown here is derived from an EMBL/GenBank/DDBJ whole genome shotgun (WGS) entry which is preliminary data.</text>
</comment>
<protein>
    <recommendedName>
        <fullName evidence="3">Protein kinase domain-containing protein</fullName>
    </recommendedName>
</protein>
<evidence type="ECO:0008006" key="3">
    <source>
        <dbReference type="Google" id="ProtNLM"/>
    </source>
</evidence>
<reference evidence="2" key="1">
    <citation type="journal article" date="2024" name="IScience">
        <title>Strigolactones Initiate the Formation of Haustorium-like Structures in Castilleja.</title>
        <authorList>
            <person name="Buerger M."/>
            <person name="Peterson D."/>
            <person name="Chory J."/>
        </authorList>
    </citation>
    <scope>NUCLEOTIDE SEQUENCE [LARGE SCALE GENOMIC DNA]</scope>
</reference>
<name>A0ABD3CUQ7_9LAMI</name>
<proteinExistence type="predicted"/>
<dbReference type="InterPro" id="IPR011009">
    <property type="entry name" value="Kinase-like_dom_sf"/>
</dbReference>
<dbReference type="AlphaFoldDB" id="A0ABD3CUQ7"/>
<sequence>MFLTDKSNKMKDLTVADILKGTDNFNQANIIGCSGLGLLVFKVTLPDGSKLAIKKLSGNSGLMEQEFKAEVEALSTAQHKNILTLQGYCLHDGPSGLNWPARLNTCHHRIGWDITRGYV</sequence>
<dbReference type="PANTHER" id="PTHR27006:SF606">
    <property type="entry name" value="INTERLEUKIN-1 RECEPTOR-ASSOCIATED KINASE 4"/>
    <property type="match status" value="1"/>
</dbReference>
<dbReference type="Gene3D" id="3.30.200.20">
    <property type="entry name" value="Phosphorylase Kinase, domain 1"/>
    <property type="match status" value="1"/>
</dbReference>
<dbReference type="SUPFAM" id="SSF56112">
    <property type="entry name" value="Protein kinase-like (PK-like)"/>
    <property type="match status" value="1"/>
</dbReference>
<evidence type="ECO:0000313" key="1">
    <source>
        <dbReference type="EMBL" id="KAL3632839.1"/>
    </source>
</evidence>
<dbReference type="PANTHER" id="PTHR27006">
    <property type="entry name" value="PROMASTIGOTE SURFACE ANTIGEN PROTEIN PSA"/>
    <property type="match status" value="1"/>
</dbReference>
<dbReference type="Proteomes" id="UP001632038">
    <property type="component" value="Unassembled WGS sequence"/>
</dbReference>